<proteinExistence type="predicted"/>
<evidence type="ECO:0000313" key="2">
    <source>
        <dbReference type="Proteomes" id="UP000823674"/>
    </source>
</evidence>
<reference evidence="1 2" key="1">
    <citation type="submission" date="2021-03" db="EMBL/GenBank/DDBJ databases">
        <authorList>
            <person name="King G.J."/>
            <person name="Bancroft I."/>
            <person name="Baten A."/>
            <person name="Bloomfield J."/>
            <person name="Borpatragohain P."/>
            <person name="He Z."/>
            <person name="Irish N."/>
            <person name="Irwin J."/>
            <person name="Liu K."/>
            <person name="Mauleon R.P."/>
            <person name="Moore J."/>
            <person name="Morris R."/>
            <person name="Ostergaard L."/>
            <person name="Wang B."/>
            <person name="Wells R."/>
        </authorList>
    </citation>
    <scope>NUCLEOTIDE SEQUENCE [LARGE SCALE GENOMIC DNA]</scope>
    <source>
        <strain evidence="1">R-o-18</strain>
        <tissue evidence="1">Leaf</tissue>
    </source>
</reference>
<organism evidence="1 2">
    <name type="scientific">Brassica rapa subsp. trilocularis</name>
    <dbReference type="NCBI Taxonomy" id="1813537"/>
    <lineage>
        <taxon>Eukaryota</taxon>
        <taxon>Viridiplantae</taxon>
        <taxon>Streptophyta</taxon>
        <taxon>Embryophyta</taxon>
        <taxon>Tracheophyta</taxon>
        <taxon>Spermatophyta</taxon>
        <taxon>Magnoliopsida</taxon>
        <taxon>eudicotyledons</taxon>
        <taxon>Gunneridae</taxon>
        <taxon>Pentapetalae</taxon>
        <taxon>rosids</taxon>
        <taxon>malvids</taxon>
        <taxon>Brassicales</taxon>
        <taxon>Brassicaceae</taxon>
        <taxon>Brassiceae</taxon>
        <taxon>Brassica</taxon>
    </lineage>
</organism>
<accession>A0ABQ7LM61</accession>
<keyword evidence="2" id="KW-1185">Reference proteome</keyword>
<name>A0ABQ7LM61_BRACM</name>
<sequence length="137" mass="16424">MEYLAFVKVLFHGEVKETSRYLANNVRLVKDRIVLERHMFVCHIHFLEDEYHKLGKDHIYSKEEEMVVEELRNRNFTYLVNEHPSVDGYKCLFSEEGFDRVELRQGFPPIVLVKRAKVYVHQDMKADDQLHKKWPGC</sequence>
<comment type="caution">
    <text evidence="1">The sequence shown here is derived from an EMBL/GenBank/DDBJ whole genome shotgun (WGS) entry which is preliminary data.</text>
</comment>
<protein>
    <submittedName>
        <fullName evidence="1">Uncharacterized protein</fullName>
    </submittedName>
</protein>
<gene>
    <name evidence="1" type="primary">A09g519380.1_BraROA</name>
    <name evidence="1" type="ORF">IGI04_039133</name>
</gene>
<dbReference type="EMBL" id="JADBGQ010000008">
    <property type="protein sequence ID" value="KAG5387663.1"/>
    <property type="molecule type" value="Genomic_DNA"/>
</dbReference>
<dbReference type="Proteomes" id="UP000823674">
    <property type="component" value="Chromosome A09"/>
</dbReference>
<evidence type="ECO:0000313" key="1">
    <source>
        <dbReference type="EMBL" id="KAG5387663.1"/>
    </source>
</evidence>